<dbReference type="EMBL" id="JAIQCV010000009">
    <property type="protein sequence ID" value="KAH1064114.1"/>
    <property type="molecule type" value="Genomic_DNA"/>
</dbReference>
<proteinExistence type="predicted"/>
<evidence type="ECO:0000313" key="1">
    <source>
        <dbReference type="EMBL" id="KAH1064114.1"/>
    </source>
</evidence>
<name>A0A9D3UZE4_9ROSI</name>
<reference evidence="1 2" key="1">
    <citation type="journal article" date="2021" name="Plant Biotechnol. J.">
        <title>Multi-omics assisted identification of the key and species-specific regulatory components of drought-tolerant mechanisms in Gossypium stocksii.</title>
        <authorList>
            <person name="Yu D."/>
            <person name="Ke L."/>
            <person name="Zhang D."/>
            <person name="Wu Y."/>
            <person name="Sun Y."/>
            <person name="Mei J."/>
            <person name="Sun J."/>
            <person name="Sun Y."/>
        </authorList>
    </citation>
    <scope>NUCLEOTIDE SEQUENCE [LARGE SCALE GENOMIC DNA]</scope>
    <source>
        <strain evidence="2">cv. E1</strain>
        <tissue evidence="1">Leaf</tissue>
    </source>
</reference>
<protein>
    <submittedName>
        <fullName evidence="1">Uncharacterized protein</fullName>
    </submittedName>
</protein>
<gene>
    <name evidence="1" type="ORF">J1N35_029101</name>
</gene>
<evidence type="ECO:0000313" key="2">
    <source>
        <dbReference type="Proteomes" id="UP000828251"/>
    </source>
</evidence>
<dbReference type="Proteomes" id="UP000828251">
    <property type="component" value="Unassembled WGS sequence"/>
</dbReference>
<comment type="caution">
    <text evidence="1">The sequence shown here is derived from an EMBL/GenBank/DDBJ whole genome shotgun (WGS) entry which is preliminary data.</text>
</comment>
<sequence length="68" mass="7344">MFFRVLKLLMGEKASSKKVMAMVSVENELAAPASKFKQLRVSAVQDFPPGCGTVAAPNSRSSKQITID</sequence>
<dbReference type="AlphaFoldDB" id="A0A9D3UZE4"/>
<accession>A0A9D3UZE4</accession>
<keyword evidence="2" id="KW-1185">Reference proteome</keyword>
<organism evidence="1 2">
    <name type="scientific">Gossypium stocksii</name>
    <dbReference type="NCBI Taxonomy" id="47602"/>
    <lineage>
        <taxon>Eukaryota</taxon>
        <taxon>Viridiplantae</taxon>
        <taxon>Streptophyta</taxon>
        <taxon>Embryophyta</taxon>
        <taxon>Tracheophyta</taxon>
        <taxon>Spermatophyta</taxon>
        <taxon>Magnoliopsida</taxon>
        <taxon>eudicotyledons</taxon>
        <taxon>Gunneridae</taxon>
        <taxon>Pentapetalae</taxon>
        <taxon>rosids</taxon>
        <taxon>malvids</taxon>
        <taxon>Malvales</taxon>
        <taxon>Malvaceae</taxon>
        <taxon>Malvoideae</taxon>
        <taxon>Gossypium</taxon>
    </lineage>
</organism>